<feature type="transmembrane region" description="Helical" evidence="6">
    <location>
        <begin position="547"/>
        <end position="564"/>
    </location>
</feature>
<feature type="transmembrane region" description="Helical" evidence="6">
    <location>
        <begin position="358"/>
        <end position="376"/>
    </location>
</feature>
<evidence type="ECO:0000256" key="4">
    <source>
        <dbReference type="ARBA" id="ARBA00023136"/>
    </source>
</evidence>
<dbReference type="InterPro" id="IPR050598">
    <property type="entry name" value="AminoAcid_Transporter"/>
</dbReference>
<dbReference type="GO" id="GO:0015179">
    <property type="term" value="F:L-amino acid transmembrane transporter activity"/>
    <property type="evidence" value="ECO:0007669"/>
    <property type="project" value="TreeGrafter"/>
</dbReference>
<keyword evidence="4 6" id="KW-0472">Membrane</keyword>
<dbReference type="GO" id="GO:0016020">
    <property type="term" value="C:membrane"/>
    <property type="evidence" value="ECO:0007669"/>
    <property type="project" value="UniProtKB-SubCell"/>
</dbReference>
<keyword evidence="3 6" id="KW-1133">Transmembrane helix</keyword>
<comment type="caution">
    <text evidence="7">The sequence shown here is derived from an EMBL/GenBank/DDBJ whole genome shotgun (WGS) entry which is preliminary data.</text>
</comment>
<evidence type="ECO:0000256" key="2">
    <source>
        <dbReference type="ARBA" id="ARBA00022692"/>
    </source>
</evidence>
<dbReference type="Gene3D" id="1.20.1740.10">
    <property type="entry name" value="Amino acid/polyamine transporter I"/>
    <property type="match status" value="1"/>
</dbReference>
<reference evidence="7" key="1">
    <citation type="journal article" date="2023" name="Mol. Phylogenet. Evol.">
        <title>Genome-scale phylogeny and comparative genomics of the fungal order Sordariales.</title>
        <authorList>
            <person name="Hensen N."/>
            <person name="Bonometti L."/>
            <person name="Westerberg I."/>
            <person name="Brannstrom I.O."/>
            <person name="Guillou S."/>
            <person name="Cros-Aarteil S."/>
            <person name="Calhoun S."/>
            <person name="Haridas S."/>
            <person name="Kuo A."/>
            <person name="Mondo S."/>
            <person name="Pangilinan J."/>
            <person name="Riley R."/>
            <person name="LaButti K."/>
            <person name="Andreopoulos B."/>
            <person name="Lipzen A."/>
            <person name="Chen C."/>
            <person name="Yan M."/>
            <person name="Daum C."/>
            <person name="Ng V."/>
            <person name="Clum A."/>
            <person name="Steindorff A."/>
            <person name="Ohm R.A."/>
            <person name="Martin F."/>
            <person name="Silar P."/>
            <person name="Natvig D.O."/>
            <person name="Lalanne C."/>
            <person name="Gautier V."/>
            <person name="Ament-Velasquez S.L."/>
            <person name="Kruys A."/>
            <person name="Hutchinson M.I."/>
            <person name="Powell A.J."/>
            <person name="Barry K."/>
            <person name="Miller A.N."/>
            <person name="Grigoriev I.V."/>
            <person name="Debuchy R."/>
            <person name="Gladieux P."/>
            <person name="Hiltunen Thoren M."/>
            <person name="Johannesson H."/>
        </authorList>
    </citation>
    <scope>NUCLEOTIDE SEQUENCE</scope>
    <source>
        <strain evidence="7">PSN324</strain>
    </source>
</reference>
<dbReference type="Pfam" id="PF13520">
    <property type="entry name" value="AA_permease_2"/>
    <property type="match status" value="1"/>
</dbReference>
<accession>A0AAV9HY23</accession>
<feature type="transmembrane region" description="Helical" evidence="6">
    <location>
        <begin position="298"/>
        <end position="319"/>
    </location>
</feature>
<dbReference type="PANTHER" id="PTHR11785:SF353">
    <property type="entry name" value="METHIONINE TRANSPORTER (EUROFUNG)"/>
    <property type="match status" value="1"/>
</dbReference>
<protein>
    <submittedName>
        <fullName evidence="7">High-affinity methionine permease</fullName>
    </submittedName>
</protein>
<dbReference type="EMBL" id="MU864946">
    <property type="protein sequence ID" value="KAK4464641.1"/>
    <property type="molecule type" value="Genomic_DNA"/>
</dbReference>
<feature type="transmembrane region" description="Helical" evidence="6">
    <location>
        <begin position="187"/>
        <end position="205"/>
    </location>
</feature>
<feature type="transmembrane region" description="Helical" evidence="6">
    <location>
        <begin position="501"/>
        <end position="527"/>
    </location>
</feature>
<evidence type="ECO:0000256" key="3">
    <source>
        <dbReference type="ARBA" id="ARBA00022989"/>
    </source>
</evidence>
<feature type="transmembrane region" description="Helical" evidence="6">
    <location>
        <begin position="467"/>
        <end position="489"/>
    </location>
</feature>
<feature type="transmembrane region" description="Helical" evidence="6">
    <location>
        <begin position="425"/>
        <end position="447"/>
    </location>
</feature>
<sequence>MDQHQPVHQNHHGQIGGGGNGWAPGVSPQAQMVVDQAMADPNAIVEEIPSESDALSWFSVACLTFNRMIGSGIFTATSVIFFNTQSIGVGLLLWLCGAALALSGIVLYIDLGLSIPKWVQPDGSLITTIRSGGELPYLNHFLRAPRFLVTCLFGVSFLVFGNTATNSVAFSVAVLKASGAELTAGKVVAIGLAVNTFSCLLHSMSRKWGIRLNNLLGGMKLLMLILMVIFGLRWLDKDVARDNLSPKAAFARTEKAPTGAYRYGEALVYAIFPFGGFHQANYVLAEIRQPHRYFARSSGFAVLLICCLYMVLATLYAAIIPKARFFDEPNLDVTQEFFERTIGSGSVNADSVVKANHGLRALSAIGNVIVFTFTAARVKQEVAKEGIFPFSKYFAASYEFSFRRGFRRLPSHTVHGFLHTEKSPAAALALHWTVTSVLILAAVLGTGHNEPAGTFSHLPGYSLLLMAYAYGLDVIWFTCIGAGMLYLLFRHGSEWRRDSPFPHIVAIIAAVVFTAVNTVPLVTIWIYDPVHKYIAHSDEKVAWFAPQTTSMAVMAVAFAYWVGFRTYLSRQRTRHGLVWEVIRIPIFWKAPQAEVQGGDQRLVQIYEIIRLKWTAWAKAEQQQGEEHELGEVAYPHGHGGVEQQQLMHHGGGYMGPGGSGGGFVGQGHQGHGLGQAY</sequence>
<gene>
    <name evidence="7" type="ORF">QBC42DRAFT_262960</name>
</gene>
<dbReference type="PANTHER" id="PTHR11785">
    <property type="entry name" value="AMINO ACID TRANSPORTER"/>
    <property type="match status" value="1"/>
</dbReference>
<name>A0AAV9HY23_9PEZI</name>
<feature type="region of interest" description="Disordered" evidence="5">
    <location>
        <begin position="1"/>
        <end position="20"/>
    </location>
</feature>
<reference evidence="7" key="2">
    <citation type="submission" date="2023-06" db="EMBL/GenBank/DDBJ databases">
        <authorList>
            <consortium name="Lawrence Berkeley National Laboratory"/>
            <person name="Mondo S.J."/>
            <person name="Hensen N."/>
            <person name="Bonometti L."/>
            <person name="Westerberg I."/>
            <person name="Brannstrom I.O."/>
            <person name="Guillou S."/>
            <person name="Cros-Aarteil S."/>
            <person name="Calhoun S."/>
            <person name="Haridas S."/>
            <person name="Kuo A."/>
            <person name="Pangilinan J."/>
            <person name="Riley R."/>
            <person name="Labutti K."/>
            <person name="Andreopoulos B."/>
            <person name="Lipzen A."/>
            <person name="Chen C."/>
            <person name="Yanf M."/>
            <person name="Daum C."/>
            <person name="Ng V."/>
            <person name="Clum A."/>
            <person name="Steindorff A."/>
            <person name="Ohm R."/>
            <person name="Martin F."/>
            <person name="Silar P."/>
            <person name="Natvig D."/>
            <person name="Lalanne C."/>
            <person name="Gautier V."/>
            <person name="Ament-Velasquez S.L."/>
            <person name="Kruys A."/>
            <person name="Hutchinson M.I."/>
            <person name="Powell A.J."/>
            <person name="Barry K."/>
            <person name="Miller A.N."/>
            <person name="Grigoriev I.V."/>
            <person name="Debuchy R."/>
            <person name="Gladieux P."/>
            <person name="Thoren M.H."/>
            <person name="Johannesson H."/>
        </authorList>
    </citation>
    <scope>NUCLEOTIDE SEQUENCE</scope>
    <source>
        <strain evidence="7">PSN324</strain>
    </source>
</reference>
<feature type="transmembrane region" description="Helical" evidence="6">
    <location>
        <begin position="147"/>
        <end position="175"/>
    </location>
</feature>
<evidence type="ECO:0000313" key="7">
    <source>
        <dbReference type="EMBL" id="KAK4464641.1"/>
    </source>
</evidence>
<evidence type="ECO:0000313" key="8">
    <source>
        <dbReference type="Proteomes" id="UP001321749"/>
    </source>
</evidence>
<comment type="subcellular location">
    <subcellularLocation>
        <location evidence="1">Membrane</location>
        <topology evidence="1">Multi-pass membrane protein</topology>
    </subcellularLocation>
</comment>
<dbReference type="AlphaFoldDB" id="A0AAV9HY23"/>
<evidence type="ECO:0000256" key="5">
    <source>
        <dbReference type="SAM" id="MobiDB-lite"/>
    </source>
</evidence>
<feature type="transmembrane region" description="Helical" evidence="6">
    <location>
        <begin position="217"/>
        <end position="235"/>
    </location>
</feature>
<feature type="transmembrane region" description="Helical" evidence="6">
    <location>
        <begin position="57"/>
        <end position="82"/>
    </location>
</feature>
<dbReference type="InterPro" id="IPR002293">
    <property type="entry name" value="AA/rel_permease1"/>
</dbReference>
<evidence type="ECO:0000256" key="1">
    <source>
        <dbReference type="ARBA" id="ARBA00004141"/>
    </source>
</evidence>
<feature type="transmembrane region" description="Helical" evidence="6">
    <location>
        <begin position="89"/>
        <end position="109"/>
    </location>
</feature>
<evidence type="ECO:0000256" key="6">
    <source>
        <dbReference type="SAM" id="Phobius"/>
    </source>
</evidence>
<proteinExistence type="predicted"/>
<organism evidence="7 8">
    <name type="scientific">Cladorrhinum samala</name>
    <dbReference type="NCBI Taxonomy" id="585594"/>
    <lineage>
        <taxon>Eukaryota</taxon>
        <taxon>Fungi</taxon>
        <taxon>Dikarya</taxon>
        <taxon>Ascomycota</taxon>
        <taxon>Pezizomycotina</taxon>
        <taxon>Sordariomycetes</taxon>
        <taxon>Sordariomycetidae</taxon>
        <taxon>Sordariales</taxon>
        <taxon>Podosporaceae</taxon>
        <taxon>Cladorrhinum</taxon>
    </lineage>
</organism>
<dbReference type="Proteomes" id="UP001321749">
    <property type="component" value="Unassembled WGS sequence"/>
</dbReference>
<keyword evidence="8" id="KW-1185">Reference proteome</keyword>
<keyword evidence="2 6" id="KW-0812">Transmembrane</keyword>